<feature type="transmembrane region" description="Helical" evidence="1">
    <location>
        <begin position="21"/>
        <end position="45"/>
    </location>
</feature>
<keyword evidence="1" id="KW-0812">Transmembrane</keyword>
<keyword evidence="1" id="KW-0472">Membrane</keyword>
<dbReference type="AlphaFoldDB" id="A0A095VVR8"/>
<dbReference type="STRING" id="1265313.HRUBRA_00295"/>
<gene>
    <name evidence="2" type="ORF">HRUBRA_00295</name>
</gene>
<feature type="transmembrane region" description="Helical" evidence="1">
    <location>
        <begin position="51"/>
        <end position="71"/>
    </location>
</feature>
<organism evidence="2 3">
    <name type="scientific">Pseudohaliea rubra DSM 19751</name>
    <dbReference type="NCBI Taxonomy" id="1265313"/>
    <lineage>
        <taxon>Bacteria</taxon>
        <taxon>Pseudomonadati</taxon>
        <taxon>Pseudomonadota</taxon>
        <taxon>Gammaproteobacteria</taxon>
        <taxon>Cellvibrionales</taxon>
        <taxon>Halieaceae</taxon>
        <taxon>Pseudohaliea</taxon>
    </lineage>
</organism>
<keyword evidence="1" id="KW-1133">Transmembrane helix</keyword>
<reference evidence="2 3" key="1">
    <citation type="journal article" date="2014" name="Genome Announc.">
        <title>Genome Sequence of Gammaproteobacterial Pseudohaliea rubra Type Strain DSM 19751, Isolated from Coastal Seawater of the Mediterranean Sea.</title>
        <authorList>
            <person name="Spring S."/>
            <person name="Fiebig A."/>
            <person name="Riedel T."/>
            <person name="Goker M."/>
            <person name="Klenk H.P."/>
        </authorList>
    </citation>
    <scope>NUCLEOTIDE SEQUENCE [LARGE SCALE GENOMIC DNA]</scope>
    <source>
        <strain evidence="2 3">DSM 19751</strain>
    </source>
</reference>
<proteinExistence type="predicted"/>
<keyword evidence="3" id="KW-1185">Reference proteome</keyword>
<dbReference type="EMBL" id="AUVB01000012">
    <property type="protein sequence ID" value="KGE05093.1"/>
    <property type="molecule type" value="Genomic_DNA"/>
</dbReference>
<comment type="caution">
    <text evidence="2">The sequence shown here is derived from an EMBL/GenBank/DDBJ whole genome shotgun (WGS) entry which is preliminary data.</text>
</comment>
<dbReference type="Proteomes" id="UP000029640">
    <property type="component" value="Unassembled WGS sequence"/>
</dbReference>
<dbReference type="HOGENOM" id="CLU_2329849_0_0_6"/>
<protein>
    <recommendedName>
        <fullName evidence="4">Transmembrane protein</fullName>
    </recommendedName>
</protein>
<evidence type="ECO:0000256" key="1">
    <source>
        <dbReference type="SAM" id="Phobius"/>
    </source>
</evidence>
<accession>A0A095VVR8</accession>
<evidence type="ECO:0000313" key="2">
    <source>
        <dbReference type="EMBL" id="KGE05093.1"/>
    </source>
</evidence>
<evidence type="ECO:0008006" key="4">
    <source>
        <dbReference type="Google" id="ProtNLM"/>
    </source>
</evidence>
<evidence type="ECO:0000313" key="3">
    <source>
        <dbReference type="Proteomes" id="UP000029640"/>
    </source>
</evidence>
<name>A0A095VVR8_9GAMM</name>
<dbReference type="RefSeq" id="WP_052094313.1">
    <property type="nucleotide sequence ID" value="NZ_KN234748.1"/>
</dbReference>
<sequence length="98" mass="10958">MKKSLRDLAARRARDNRYRALLNRYLWPWLGGLLLLVTGLAVAALRIAGTVPAPLLVSLCAVYVTGTVLAYQRAQHRARREVASENDLDAYEPPEDLL</sequence>